<accession>A0ACB8R619</accession>
<reference evidence="1" key="2">
    <citation type="journal article" date="2022" name="New Phytol.">
        <title>Evolutionary transition to the ectomycorrhizal habit in the genomes of a hyperdiverse lineage of mushroom-forming fungi.</title>
        <authorList>
            <person name="Looney B."/>
            <person name="Miyauchi S."/>
            <person name="Morin E."/>
            <person name="Drula E."/>
            <person name="Courty P.E."/>
            <person name="Kohler A."/>
            <person name="Kuo A."/>
            <person name="LaButti K."/>
            <person name="Pangilinan J."/>
            <person name="Lipzen A."/>
            <person name="Riley R."/>
            <person name="Andreopoulos W."/>
            <person name="He G."/>
            <person name="Johnson J."/>
            <person name="Nolan M."/>
            <person name="Tritt A."/>
            <person name="Barry K.W."/>
            <person name="Grigoriev I.V."/>
            <person name="Nagy L.G."/>
            <person name="Hibbett D."/>
            <person name="Henrissat B."/>
            <person name="Matheny P.B."/>
            <person name="Labbe J."/>
            <person name="Martin F.M."/>
        </authorList>
    </citation>
    <scope>NUCLEOTIDE SEQUENCE</scope>
    <source>
        <strain evidence="1">FP105234-sp</strain>
    </source>
</reference>
<proteinExistence type="predicted"/>
<reference evidence="1" key="1">
    <citation type="submission" date="2021-02" db="EMBL/GenBank/DDBJ databases">
        <authorList>
            <consortium name="DOE Joint Genome Institute"/>
            <person name="Ahrendt S."/>
            <person name="Looney B.P."/>
            <person name="Miyauchi S."/>
            <person name="Morin E."/>
            <person name="Drula E."/>
            <person name="Courty P.E."/>
            <person name="Chicoki N."/>
            <person name="Fauchery L."/>
            <person name="Kohler A."/>
            <person name="Kuo A."/>
            <person name="Labutti K."/>
            <person name="Pangilinan J."/>
            <person name="Lipzen A."/>
            <person name="Riley R."/>
            <person name="Andreopoulos W."/>
            <person name="He G."/>
            <person name="Johnson J."/>
            <person name="Barry K.W."/>
            <person name="Grigoriev I.V."/>
            <person name="Nagy L."/>
            <person name="Hibbett D."/>
            <person name="Henrissat B."/>
            <person name="Matheny P.B."/>
            <person name="Labbe J."/>
            <person name="Martin F."/>
        </authorList>
    </citation>
    <scope>NUCLEOTIDE SEQUENCE</scope>
    <source>
        <strain evidence="1">FP105234-sp</strain>
    </source>
</reference>
<evidence type="ECO:0000313" key="1">
    <source>
        <dbReference type="EMBL" id="KAI0039509.1"/>
    </source>
</evidence>
<comment type="caution">
    <text evidence="1">The sequence shown here is derived from an EMBL/GenBank/DDBJ whole genome shotgun (WGS) entry which is preliminary data.</text>
</comment>
<sequence length="869" mass="89311">MKSAQELVKTHQGRKLALFLPPPTSSALFASRLSKPTGRMAPGTRPRANAAAARPGEVRVLTQEEYDDLTPAEKGSYTKALRRLGKENDLMTAGKRRKTGKSVDEKTAVVKSTRKRAATATAIDNSAGKKVKQGPGAAADLASEDRGVTDTADETALGSVSEQGTMEHVVVNAPAPSDEDTDSDLEDAKRRVLAAKGKRKQGVVTSSEEESSNVADDDEEEHDDDEEEEDGAQKTFTKAQMAKYLSTQPKWKQGDDNIVGSDLPPAVIESFNDDNDDIDLVNDARARVRAMANEAAATSTGQVTAVISSNGQQVAGAEPSTSAPAGDGAAQLKSTTEPLAKKPAARPAYRGSRTGRTVGSQSPNTAVPAVPTANALLPAAANALPAAANALPAAANALPATANALPAAANALATPANVLPAPANALAAPANALPAAANALAAPANVLPAPANALAAPANALAAPANALPAAANAPAAANNALPAAAHALPATAHIVPGAANAAPAAVNALPAAASALAGNNALAAANNALPATNNAVPASTHAVPAAANMLPAANAPPAAADALPAAANALPAAWPADTAVVSPTGKQGHWSMKAQSERVQKVLKRALKDDLPRKLFFQNVFPQPQERAAFYRAVLVAAAEAEGDMDIVERVQREREYAAALSKIPEARTSNLRGKLKDAADAVVRGAYKIDDFPADRHVRIMKWLVAEEDSLYIFPGDAKESTYDDSLPFGHSAIIMVIRMVCFGPKAIAKFPSALFRGDDGVLRLPPAMVAAGATAVEAGLRGFLLGPDTVQVDFAGNQFIRAYLNHIATLQDLKNESPGVHNALLASLYRFVTLHRGVEGNGGGVAAVGTSNRRVSAARVAQAVIA</sequence>
<dbReference type="EMBL" id="MU276296">
    <property type="protein sequence ID" value="KAI0039509.1"/>
    <property type="molecule type" value="Genomic_DNA"/>
</dbReference>
<keyword evidence="2" id="KW-1185">Reference proteome</keyword>
<gene>
    <name evidence="1" type="ORF">FA95DRAFT_1612519</name>
</gene>
<dbReference type="Proteomes" id="UP000814033">
    <property type="component" value="Unassembled WGS sequence"/>
</dbReference>
<protein>
    <submittedName>
        <fullName evidence="1">Uncharacterized protein</fullName>
    </submittedName>
</protein>
<organism evidence="1 2">
    <name type="scientific">Auriscalpium vulgare</name>
    <dbReference type="NCBI Taxonomy" id="40419"/>
    <lineage>
        <taxon>Eukaryota</taxon>
        <taxon>Fungi</taxon>
        <taxon>Dikarya</taxon>
        <taxon>Basidiomycota</taxon>
        <taxon>Agaricomycotina</taxon>
        <taxon>Agaricomycetes</taxon>
        <taxon>Russulales</taxon>
        <taxon>Auriscalpiaceae</taxon>
        <taxon>Auriscalpium</taxon>
    </lineage>
</organism>
<evidence type="ECO:0000313" key="2">
    <source>
        <dbReference type="Proteomes" id="UP000814033"/>
    </source>
</evidence>
<name>A0ACB8R619_9AGAM</name>